<dbReference type="InterPro" id="IPR055449">
    <property type="entry name" value="Iec3-like_M"/>
</dbReference>
<organism evidence="4 5">
    <name type="scientific">Lineolata rhizophorae</name>
    <dbReference type="NCBI Taxonomy" id="578093"/>
    <lineage>
        <taxon>Eukaryota</taxon>
        <taxon>Fungi</taxon>
        <taxon>Dikarya</taxon>
        <taxon>Ascomycota</taxon>
        <taxon>Pezizomycotina</taxon>
        <taxon>Dothideomycetes</taxon>
        <taxon>Dothideomycetes incertae sedis</taxon>
        <taxon>Lineolatales</taxon>
        <taxon>Lineolataceae</taxon>
        <taxon>Lineolata</taxon>
    </lineage>
</organism>
<evidence type="ECO:0000259" key="3">
    <source>
        <dbReference type="Pfam" id="PF24244"/>
    </source>
</evidence>
<evidence type="ECO:0000259" key="2">
    <source>
        <dbReference type="Pfam" id="PF14612"/>
    </source>
</evidence>
<dbReference type="Pfam" id="PF14612">
    <property type="entry name" value="Ino80_Iec3"/>
    <property type="match status" value="1"/>
</dbReference>
<evidence type="ECO:0000313" key="5">
    <source>
        <dbReference type="Proteomes" id="UP000799766"/>
    </source>
</evidence>
<dbReference type="Proteomes" id="UP000799766">
    <property type="component" value="Unassembled WGS sequence"/>
</dbReference>
<dbReference type="GO" id="GO:0006338">
    <property type="term" value="P:chromatin remodeling"/>
    <property type="evidence" value="ECO:0007669"/>
    <property type="project" value="InterPro"/>
</dbReference>
<feature type="domain" description="INO80 complex subunit 3 N-terminal" evidence="2">
    <location>
        <begin position="47"/>
        <end position="113"/>
    </location>
</feature>
<evidence type="ECO:0000256" key="1">
    <source>
        <dbReference type="SAM" id="MobiDB-lite"/>
    </source>
</evidence>
<dbReference type="AlphaFoldDB" id="A0A6A6P3D7"/>
<dbReference type="GO" id="GO:0031011">
    <property type="term" value="C:Ino80 complex"/>
    <property type="evidence" value="ECO:0007669"/>
    <property type="project" value="InterPro"/>
</dbReference>
<gene>
    <name evidence="4" type="ORF">BDY21DRAFT_370759</name>
</gene>
<proteinExistence type="predicted"/>
<feature type="region of interest" description="Disordered" evidence="1">
    <location>
        <begin position="1"/>
        <end position="43"/>
    </location>
</feature>
<dbReference type="Pfam" id="PF24244">
    <property type="entry name" value="Iec3-like_M"/>
    <property type="match status" value="1"/>
</dbReference>
<feature type="region of interest" description="Disordered" evidence="1">
    <location>
        <begin position="303"/>
        <end position="370"/>
    </location>
</feature>
<feature type="compositionally biased region" description="Low complexity" evidence="1">
    <location>
        <begin position="8"/>
        <end position="18"/>
    </location>
</feature>
<sequence>MEASSRVAAAAAPDTAAASGGGGGGGGTGTGTGTGTGGDGNAKLPIKSWRKKYRKMRLRFDEKIGESNRLLKEEHKALALARRLQEQNDQLLDILLDLNETAHLPSRLRLDLAGSAPAPAGPASPALTSHDLPLTTPSLARLAASTPHTRAGDAAAAGGSAAAAAAHLPPELRLDAPPGYLSPAHEDEYLTALDAALTDPTVFDPSIALGRPLLASARHIPSDKELAARNPVSVYNWLRNYQPHVFLQDKDGSGGGAGGDALATPAAARGAAKRASVATASSAGARAAHDDGAAAADDDFAHEAQHHHPHPAPGTGRGRKRAAPQDDDGAYRPKGGRAGKRKREDGEGGGGGGGGGRGGRKRARGAAAGA</sequence>
<dbReference type="InterPro" id="IPR032742">
    <property type="entry name" value="Iec3_N"/>
</dbReference>
<name>A0A6A6P3D7_9PEZI</name>
<evidence type="ECO:0000313" key="4">
    <source>
        <dbReference type="EMBL" id="KAF2458531.1"/>
    </source>
</evidence>
<dbReference type="EMBL" id="MU001677">
    <property type="protein sequence ID" value="KAF2458531.1"/>
    <property type="molecule type" value="Genomic_DNA"/>
</dbReference>
<accession>A0A6A6P3D7</accession>
<feature type="compositionally biased region" description="Gly residues" evidence="1">
    <location>
        <begin position="19"/>
        <end position="40"/>
    </location>
</feature>
<dbReference type="OrthoDB" id="4095124at2759"/>
<reference evidence="4" key="1">
    <citation type="journal article" date="2020" name="Stud. Mycol.">
        <title>101 Dothideomycetes genomes: a test case for predicting lifestyles and emergence of pathogens.</title>
        <authorList>
            <person name="Haridas S."/>
            <person name="Albert R."/>
            <person name="Binder M."/>
            <person name="Bloem J."/>
            <person name="Labutti K."/>
            <person name="Salamov A."/>
            <person name="Andreopoulos B."/>
            <person name="Baker S."/>
            <person name="Barry K."/>
            <person name="Bills G."/>
            <person name="Bluhm B."/>
            <person name="Cannon C."/>
            <person name="Castanera R."/>
            <person name="Culley D."/>
            <person name="Daum C."/>
            <person name="Ezra D."/>
            <person name="Gonzalez J."/>
            <person name="Henrissat B."/>
            <person name="Kuo A."/>
            <person name="Liang C."/>
            <person name="Lipzen A."/>
            <person name="Lutzoni F."/>
            <person name="Magnuson J."/>
            <person name="Mondo S."/>
            <person name="Nolan M."/>
            <person name="Ohm R."/>
            <person name="Pangilinan J."/>
            <person name="Park H.-J."/>
            <person name="Ramirez L."/>
            <person name="Alfaro M."/>
            <person name="Sun H."/>
            <person name="Tritt A."/>
            <person name="Yoshinaga Y."/>
            <person name="Zwiers L.-H."/>
            <person name="Turgeon B."/>
            <person name="Goodwin S."/>
            <person name="Spatafora J."/>
            <person name="Crous P."/>
            <person name="Grigoriev I."/>
        </authorList>
    </citation>
    <scope>NUCLEOTIDE SEQUENCE</scope>
    <source>
        <strain evidence="4">ATCC 16933</strain>
    </source>
</reference>
<feature type="compositionally biased region" description="Gly residues" evidence="1">
    <location>
        <begin position="348"/>
        <end position="357"/>
    </location>
</feature>
<protein>
    <submittedName>
        <fullName evidence="4">IEC3 subunit of the Ino80 complex, chromatin re-modelling-domain-containing protein</fullName>
    </submittedName>
</protein>
<keyword evidence="5" id="KW-1185">Reference proteome</keyword>
<feature type="domain" description="INO80 complex subunit 3-like middle region" evidence="3">
    <location>
        <begin position="138"/>
        <end position="251"/>
    </location>
</feature>